<gene>
    <name evidence="5" type="ORF">SLS56_006142</name>
</gene>
<feature type="region of interest" description="Disordered" evidence="1">
    <location>
        <begin position="317"/>
        <end position="377"/>
    </location>
</feature>
<dbReference type="InterPro" id="IPR003959">
    <property type="entry name" value="ATPase_AAA_core"/>
</dbReference>
<evidence type="ECO:0000259" key="2">
    <source>
        <dbReference type="Pfam" id="PF00004"/>
    </source>
</evidence>
<dbReference type="EMBL" id="JAJVDC020000067">
    <property type="protein sequence ID" value="KAL1627999.1"/>
    <property type="molecule type" value="Genomic_DNA"/>
</dbReference>
<feature type="domain" description="DUF7025" evidence="3">
    <location>
        <begin position="405"/>
        <end position="515"/>
    </location>
</feature>
<evidence type="ECO:0000313" key="5">
    <source>
        <dbReference type="EMBL" id="KAL1627999.1"/>
    </source>
</evidence>
<evidence type="ECO:0000313" key="6">
    <source>
        <dbReference type="Proteomes" id="UP001521116"/>
    </source>
</evidence>
<evidence type="ECO:0000259" key="3">
    <source>
        <dbReference type="Pfam" id="PF22942"/>
    </source>
</evidence>
<organism evidence="5 6">
    <name type="scientific">Neofusicoccum ribis</name>
    <dbReference type="NCBI Taxonomy" id="45134"/>
    <lineage>
        <taxon>Eukaryota</taxon>
        <taxon>Fungi</taxon>
        <taxon>Dikarya</taxon>
        <taxon>Ascomycota</taxon>
        <taxon>Pezizomycotina</taxon>
        <taxon>Dothideomycetes</taxon>
        <taxon>Dothideomycetes incertae sedis</taxon>
        <taxon>Botryosphaeriales</taxon>
        <taxon>Botryosphaeriaceae</taxon>
        <taxon>Neofusicoccum</taxon>
    </lineage>
</organism>
<feature type="region of interest" description="Disordered" evidence="1">
    <location>
        <begin position="227"/>
        <end position="263"/>
    </location>
</feature>
<dbReference type="InterPro" id="IPR027417">
    <property type="entry name" value="P-loop_NTPase"/>
</dbReference>
<dbReference type="Gene3D" id="3.40.50.300">
    <property type="entry name" value="P-loop containing nucleotide triphosphate hydrolases"/>
    <property type="match status" value="1"/>
</dbReference>
<accession>A0ABR3SSJ7</accession>
<feature type="compositionally biased region" description="Polar residues" evidence="1">
    <location>
        <begin position="340"/>
        <end position="359"/>
    </location>
</feature>
<feature type="domain" description="ATPase AAA-type core" evidence="2">
    <location>
        <begin position="731"/>
        <end position="837"/>
    </location>
</feature>
<reference evidence="5 6" key="1">
    <citation type="submission" date="2024-02" db="EMBL/GenBank/DDBJ databases">
        <title>De novo assembly and annotation of 12 fungi associated with fruit tree decline syndrome in Ontario, Canada.</title>
        <authorList>
            <person name="Sulman M."/>
            <person name="Ellouze W."/>
            <person name="Ilyukhin E."/>
        </authorList>
    </citation>
    <scope>NUCLEOTIDE SEQUENCE [LARGE SCALE GENOMIC DNA]</scope>
    <source>
        <strain evidence="5 6">M1-105</strain>
    </source>
</reference>
<feature type="compositionally biased region" description="Basic and acidic residues" evidence="1">
    <location>
        <begin position="317"/>
        <end position="331"/>
    </location>
</feature>
<dbReference type="InterPro" id="IPR054289">
    <property type="entry name" value="DUF7025"/>
</dbReference>
<evidence type="ECO:0000259" key="4">
    <source>
        <dbReference type="Pfam" id="PF23232"/>
    </source>
</evidence>
<feature type="compositionally biased region" description="Low complexity" evidence="1">
    <location>
        <begin position="991"/>
        <end position="1005"/>
    </location>
</feature>
<evidence type="ECO:0000256" key="1">
    <source>
        <dbReference type="SAM" id="MobiDB-lite"/>
    </source>
</evidence>
<proteinExistence type="predicted"/>
<dbReference type="Pfam" id="PF22942">
    <property type="entry name" value="DUF7025"/>
    <property type="match status" value="1"/>
</dbReference>
<dbReference type="PANTHER" id="PTHR46411">
    <property type="entry name" value="FAMILY ATPASE, PUTATIVE-RELATED"/>
    <property type="match status" value="1"/>
</dbReference>
<feature type="region of interest" description="Disordered" evidence="1">
    <location>
        <begin position="982"/>
        <end position="1092"/>
    </location>
</feature>
<keyword evidence="6" id="KW-1185">Reference proteome</keyword>
<protein>
    <recommendedName>
        <fullName evidence="7">ATPase AAA-type core domain-containing protein</fullName>
    </recommendedName>
</protein>
<feature type="compositionally biased region" description="Basic and acidic residues" evidence="1">
    <location>
        <begin position="32"/>
        <end position="54"/>
    </location>
</feature>
<dbReference type="Pfam" id="PF00004">
    <property type="entry name" value="AAA"/>
    <property type="match status" value="1"/>
</dbReference>
<dbReference type="Pfam" id="PF23232">
    <property type="entry name" value="AAA_lid_13"/>
    <property type="match status" value="1"/>
</dbReference>
<sequence length="1092" mass="125795">MIISVIRIITTMDPFELNETRCANPMVPKNQENNERRKEFENDKPDVEDLKMQDISDGIEEGEERESKLRDSVSQANDSDMENGPQGNQNEQLEKDTNYDEGNISDSSAVSAELRNREDLDTYSAWYEIETRCQPITERRMKRDRHRRQHHRYMLNLDDRVYELEKKIEGLLGGPELSSKKAEPEIPRVLLEIATRTWDEYFEHKGKKVSSVHSAIEILTEDPVIVDSREPKSMNSTSRSKHRLGSEKASVETTSSHQLVGPTMESLPERIRINSEALCTFLRSLPASGILSKPGFPVVLRRPFKILLHHEDTIRHEAEESKKKLQRGNDSHEEEVEGSLNKTQEDQGISNTVTGNSASMVGENDQARPSPPKDDQSTLELLPQLHRLLVQLIDEYIKPTQEATPQRSRIHFHELWYLYHPGQLVYNRLKESPQKIWRIAQVSGGHRFLRHFDPIEDPAHLVATKRDTFGPLTLDCFFLTSDGIRLRPVFQRFTIRWFDEGQPMKTLQFLPLEIAEREQLVSREEIIAQCEQYRPCIEHHQHRFFSGRTLNRDSENDILLDNHEKIIPLENIDGAVMVDIARALQFNPSWLPKFNELEEYKPDPRELENGHIERRELVEPDFLWDVQRKEDYFENEASKRKAEEWARGEVNGEDLLLLPDRVPAFVLRTRKWVMLQLDRYEGDGKMNPSLKPMDPDPLAWNDLKLPNDESAERTLESLGQARKGHKNIIKSLVDKHFAKDMEFDLVRDKGDLGLEPEKVEANLSRNFELAQAWDCILLLDEADVFLASRSLQDLQRNALVSVFLRILEYYEGILFLTTNRVGHIDEAFKSRIHMALYYPPLTEDQTLNIWKTLMRKAREAQKTLRMDENTLSAFAMKQHFEAKQNPCSPVGPDGNRYGWNGRQIRNAFMSAIAIAQYEAQAAAAASGNEGPHVEVHLNVAHFKTVSQASDEFEEYLWRTRGKVTYSTGAENEQIRYDRFEPLAGGYPMRPQQSQQTQQRSFHQQSFNLQPQPPMQHQQFSQPSFTTGVQNQGYGSPVVPQGYHQHMSSNPQGYYPAEGGQGSTPGYANQPQYAGQNPGQMMPPPQPQQGMPL</sequence>
<feature type="domain" description="AAA+ ATPase lid" evidence="4">
    <location>
        <begin position="841"/>
        <end position="961"/>
    </location>
</feature>
<dbReference type="InterPro" id="IPR056599">
    <property type="entry name" value="AAA_lid_fung"/>
</dbReference>
<dbReference type="Proteomes" id="UP001521116">
    <property type="component" value="Unassembled WGS sequence"/>
</dbReference>
<dbReference type="SUPFAM" id="SSF52540">
    <property type="entry name" value="P-loop containing nucleoside triphosphate hydrolases"/>
    <property type="match status" value="1"/>
</dbReference>
<feature type="region of interest" description="Disordered" evidence="1">
    <location>
        <begin position="24"/>
        <end position="104"/>
    </location>
</feature>
<feature type="compositionally biased region" description="Polar residues" evidence="1">
    <location>
        <begin position="1063"/>
        <end position="1073"/>
    </location>
</feature>
<comment type="caution">
    <text evidence="5">The sequence shown here is derived from an EMBL/GenBank/DDBJ whole genome shotgun (WGS) entry which is preliminary data.</text>
</comment>
<dbReference type="PANTHER" id="PTHR46411:SF2">
    <property type="entry name" value="AAA+ ATPASE DOMAIN-CONTAINING PROTEIN"/>
    <property type="match status" value="1"/>
</dbReference>
<evidence type="ECO:0008006" key="7">
    <source>
        <dbReference type="Google" id="ProtNLM"/>
    </source>
</evidence>
<name>A0ABR3SSJ7_9PEZI</name>
<feature type="compositionally biased region" description="Polar residues" evidence="1">
    <location>
        <begin position="1006"/>
        <end position="1033"/>
    </location>
</feature>